<accession>A0AAN6V3Q0</accession>
<dbReference type="GeneID" id="87813667"/>
<comment type="caution">
    <text evidence="3">The sequence shown here is derived from an EMBL/GenBank/DDBJ whole genome shotgun (WGS) entry which is preliminary data.</text>
</comment>
<dbReference type="Pfam" id="PF07103">
    <property type="entry name" value="DUF1365"/>
    <property type="match status" value="1"/>
</dbReference>
<evidence type="ECO:0000256" key="2">
    <source>
        <dbReference type="SAM" id="SignalP"/>
    </source>
</evidence>
<dbReference type="EMBL" id="MU853579">
    <property type="protein sequence ID" value="KAK4144237.1"/>
    <property type="molecule type" value="Genomic_DNA"/>
</dbReference>
<gene>
    <name evidence="3" type="ORF">C8A04DRAFT_11668</name>
</gene>
<keyword evidence="1" id="KW-0812">Transmembrane</keyword>
<dbReference type="Proteomes" id="UP001302676">
    <property type="component" value="Unassembled WGS sequence"/>
</dbReference>
<dbReference type="AlphaFoldDB" id="A0AAN6V3Q0"/>
<keyword evidence="1" id="KW-0472">Membrane</keyword>
<feature type="transmembrane region" description="Helical" evidence="1">
    <location>
        <begin position="541"/>
        <end position="563"/>
    </location>
</feature>
<dbReference type="RefSeq" id="XP_062637608.1">
    <property type="nucleotide sequence ID" value="XM_062777054.1"/>
</dbReference>
<dbReference type="PANTHER" id="PTHR33973">
    <property type="entry name" value="OS07G0153300 PROTEIN"/>
    <property type="match status" value="1"/>
</dbReference>
<name>A0AAN6V3Q0_9PEZI</name>
<reference evidence="3" key="1">
    <citation type="journal article" date="2023" name="Mol. Phylogenet. Evol.">
        <title>Genome-scale phylogeny and comparative genomics of the fungal order Sordariales.</title>
        <authorList>
            <person name="Hensen N."/>
            <person name="Bonometti L."/>
            <person name="Westerberg I."/>
            <person name="Brannstrom I.O."/>
            <person name="Guillou S."/>
            <person name="Cros-Aarteil S."/>
            <person name="Calhoun S."/>
            <person name="Haridas S."/>
            <person name="Kuo A."/>
            <person name="Mondo S."/>
            <person name="Pangilinan J."/>
            <person name="Riley R."/>
            <person name="LaButti K."/>
            <person name="Andreopoulos B."/>
            <person name="Lipzen A."/>
            <person name="Chen C."/>
            <person name="Yan M."/>
            <person name="Daum C."/>
            <person name="Ng V."/>
            <person name="Clum A."/>
            <person name="Steindorff A."/>
            <person name="Ohm R.A."/>
            <person name="Martin F."/>
            <person name="Silar P."/>
            <person name="Natvig D.O."/>
            <person name="Lalanne C."/>
            <person name="Gautier V."/>
            <person name="Ament-Velasquez S.L."/>
            <person name="Kruys A."/>
            <person name="Hutchinson M.I."/>
            <person name="Powell A.J."/>
            <person name="Barry K."/>
            <person name="Miller A.N."/>
            <person name="Grigoriev I.V."/>
            <person name="Debuchy R."/>
            <person name="Gladieux P."/>
            <person name="Hiltunen Thoren M."/>
            <person name="Johannesson H."/>
        </authorList>
    </citation>
    <scope>NUCLEOTIDE SEQUENCE</scope>
    <source>
        <strain evidence="3">CBS 141.50</strain>
    </source>
</reference>
<organism evidence="3 4">
    <name type="scientific">Dichotomopilus funicola</name>
    <dbReference type="NCBI Taxonomy" id="1934379"/>
    <lineage>
        <taxon>Eukaryota</taxon>
        <taxon>Fungi</taxon>
        <taxon>Dikarya</taxon>
        <taxon>Ascomycota</taxon>
        <taxon>Pezizomycotina</taxon>
        <taxon>Sordariomycetes</taxon>
        <taxon>Sordariomycetidae</taxon>
        <taxon>Sordariales</taxon>
        <taxon>Chaetomiaceae</taxon>
        <taxon>Dichotomopilus</taxon>
    </lineage>
</organism>
<keyword evidence="4" id="KW-1185">Reference proteome</keyword>
<evidence type="ECO:0000256" key="1">
    <source>
        <dbReference type="SAM" id="Phobius"/>
    </source>
</evidence>
<evidence type="ECO:0000313" key="4">
    <source>
        <dbReference type="Proteomes" id="UP001302676"/>
    </source>
</evidence>
<dbReference type="InterPro" id="IPR010775">
    <property type="entry name" value="DUF1365"/>
</dbReference>
<sequence length="570" mass="64101">MIVALLFAILLQGKKSRIKARIGNRGLHGEPIFLPCQTSHSRIFPKKHSFSYSYLTVGIPIGFEGSVGNLISVGHRKKRGVCSWLPTSLWACWFSVESGDYLERGHAGLGLRGRLNRYLESQELDPAAYPYAYLITAPRFMGYQFNPVSFWYLYDADRRLTAMILEVNNTFDERRMYFLTACKESTKMNYSLGSFEQKEAKKAESMSLPDQDASATTIVFRQSWPKDFHVSPFNSRKGSYTISTIDPLARNSLRGPVLLTITLLSSKNHPKLIARLASSRQQPVIDPAAMTSAQKLSLILAWGPVGFLTTPRIFAQAAMLYVKHGLNVWFRPEPKADTKTLGRHATGEERALEDSFRELLKGLVAQQAAGSRTRARVNVRYITAGGVRNDGEDTEEVFSSTCLASKIKYGEEEKEVEVRVLTPAFYSRLACYANTWEGVRRESAEGGTAQVSRPRLLEKLAMRRTMYQSRGERSTEKATLSERACMKIVIRLRGETGGGVSDLDAWVMRSGDAKRRREYWGAVLRILVAEKFTFGGMSLVAVVWFLMRACLAWSAISWALWLARKSSATR</sequence>
<protein>
    <recommendedName>
        <fullName evidence="5">DUF1365-domain-containing protein</fullName>
    </recommendedName>
</protein>
<keyword evidence="2" id="KW-0732">Signal</keyword>
<proteinExistence type="predicted"/>
<evidence type="ECO:0008006" key="5">
    <source>
        <dbReference type="Google" id="ProtNLM"/>
    </source>
</evidence>
<keyword evidence="1" id="KW-1133">Transmembrane helix</keyword>
<dbReference type="PANTHER" id="PTHR33973:SF4">
    <property type="entry name" value="OS07G0153300 PROTEIN"/>
    <property type="match status" value="1"/>
</dbReference>
<feature type="chain" id="PRO_5043040638" description="DUF1365-domain-containing protein" evidence="2">
    <location>
        <begin position="17"/>
        <end position="570"/>
    </location>
</feature>
<feature type="signal peptide" evidence="2">
    <location>
        <begin position="1"/>
        <end position="16"/>
    </location>
</feature>
<reference evidence="3" key="2">
    <citation type="submission" date="2023-05" db="EMBL/GenBank/DDBJ databases">
        <authorList>
            <consortium name="Lawrence Berkeley National Laboratory"/>
            <person name="Steindorff A."/>
            <person name="Hensen N."/>
            <person name="Bonometti L."/>
            <person name="Westerberg I."/>
            <person name="Brannstrom I.O."/>
            <person name="Guillou S."/>
            <person name="Cros-Aarteil S."/>
            <person name="Calhoun S."/>
            <person name="Haridas S."/>
            <person name="Kuo A."/>
            <person name="Mondo S."/>
            <person name="Pangilinan J."/>
            <person name="Riley R."/>
            <person name="Labutti K."/>
            <person name="Andreopoulos B."/>
            <person name="Lipzen A."/>
            <person name="Chen C."/>
            <person name="Yanf M."/>
            <person name="Daum C."/>
            <person name="Ng V."/>
            <person name="Clum A."/>
            <person name="Ohm R."/>
            <person name="Martin F."/>
            <person name="Silar P."/>
            <person name="Natvig D."/>
            <person name="Lalanne C."/>
            <person name="Gautier V."/>
            <person name="Ament-Velasquez S.L."/>
            <person name="Kruys A."/>
            <person name="Hutchinson M.I."/>
            <person name="Powell A.J."/>
            <person name="Barry K."/>
            <person name="Miller A.N."/>
            <person name="Grigoriev I.V."/>
            <person name="Debuchy R."/>
            <person name="Gladieux P."/>
            <person name="Thoren M.H."/>
            <person name="Johannesson H."/>
        </authorList>
    </citation>
    <scope>NUCLEOTIDE SEQUENCE</scope>
    <source>
        <strain evidence="3">CBS 141.50</strain>
    </source>
</reference>
<evidence type="ECO:0000313" key="3">
    <source>
        <dbReference type="EMBL" id="KAK4144237.1"/>
    </source>
</evidence>